<dbReference type="Gene3D" id="3.90.1150.10">
    <property type="entry name" value="Aspartate Aminotransferase, domain 1"/>
    <property type="match status" value="1"/>
</dbReference>
<dbReference type="EMBL" id="CYGV01000446">
    <property type="protein sequence ID" value="CUA68503.1"/>
    <property type="molecule type" value="Genomic_DNA"/>
</dbReference>
<dbReference type="Pfam" id="PF12738">
    <property type="entry name" value="PTCB-BRCT"/>
    <property type="match status" value="1"/>
</dbReference>
<dbReference type="InterPro" id="IPR001357">
    <property type="entry name" value="BRCT_dom"/>
</dbReference>
<feature type="region of interest" description="Disordered" evidence="2">
    <location>
        <begin position="1"/>
        <end position="37"/>
    </location>
</feature>
<dbReference type="Gene3D" id="3.40.640.10">
    <property type="entry name" value="Type I PLP-dependent aspartate aminotransferase-like (Major domain)"/>
    <property type="match status" value="1"/>
</dbReference>
<dbReference type="PANTHER" id="PTHR43092">
    <property type="entry name" value="L-CYSTEINE DESULFHYDRASE"/>
    <property type="match status" value="1"/>
</dbReference>
<feature type="domain" description="BRCT" evidence="3">
    <location>
        <begin position="537"/>
        <end position="629"/>
    </location>
</feature>
<dbReference type="InterPro" id="IPR015424">
    <property type="entry name" value="PyrdxlP-dep_Trfase"/>
</dbReference>
<feature type="compositionally biased region" description="Basic and acidic residues" evidence="2">
    <location>
        <begin position="733"/>
        <end position="742"/>
    </location>
</feature>
<dbReference type="SUPFAM" id="SSF52113">
    <property type="entry name" value="BRCT domain"/>
    <property type="match status" value="3"/>
</dbReference>
<protein>
    <recommendedName>
        <fullName evidence="3">BRCT domain-containing protein</fullName>
    </recommendedName>
</protein>
<feature type="compositionally biased region" description="Polar residues" evidence="2">
    <location>
        <begin position="638"/>
        <end position="647"/>
    </location>
</feature>
<name>A0A0K6FQN8_9AGAM</name>
<feature type="region of interest" description="Disordered" evidence="2">
    <location>
        <begin position="717"/>
        <end position="743"/>
    </location>
</feature>
<dbReference type="Pfam" id="PF00266">
    <property type="entry name" value="Aminotran_5"/>
    <property type="match status" value="1"/>
</dbReference>
<dbReference type="PANTHER" id="PTHR43092:SF2">
    <property type="entry name" value="HERCYNYLCYSTEINE SULFOXIDE LYASE"/>
    <property type="match status" value="1"/>
</dbReference>
<organism evidence="4 5">
    <name type="scientific">Rhizoctonia solani</name>
    <dbReference type="NCBI Taxonomy" id="456999"/>
    <lineage>
        <taxon>Eukaryota</taxon>
        <taxon>Fungi</taxon>
        <taxon>Dikarya</taxon>
        <taxon>Basidiomycota</taxon>
        <taxon>Agaricomycotina</taxon>
        <taxon>Agaricomycetes</taxon>
        <taxon>Cantharellales</taxon>
        <taxon>Ceratobasidiaceae</taxon>
        <taxon>Rhizoctonia</taxon>
    </lineage>
</organism>
<feature type="compositionally biased region" description="Polar residues" evidence="2">
    <location>
        <begin position="365"/>
        <end position="377"/>
    </location>
</feature>
<evidence type="ECO:0000313" key="4">
    <source>
        <dbReference type="EMBL" id="CUA68503.1"/>
    </source>
</evidence>
<evidence type="ECO:0000256" key="1">
    <source>
        <dbReference type="ARBA" id="ARBA00022898"/>
    </source>
</evidence>
<gene>
    <name evidence="4" type="primary">CSD1</name>
    <name evidence="4" type="ORF">RSOLAG22IIIB_03540</name>
</gene>
<dbReference type="InterPro" id="IPR015421">
    <property type="entry name" value="PyrdxlP-dep_Trfase_major"/>
</dbReference>
<reference evidence="4 5" key="1">
    <citation type="submission" date="2015-07" db="EMBL/GenBank/DDBJ databases">
        <authorList>
            <person name="Noorani M."/>
        </authorList>
    </citation>
    <scope>NUCLEOTIDE SEQUENCE [LARGE SCALE GENOMIC DNA]</scope>
    <source>
        <strain evidence="4">BBA 69670</strain>
    </source>
</reference>
<evidence type="ECO:0000313" key="5">
    <source>
        <dbReference type="Proteomes" id="UP000044841"/>
    </source>
</evidence>
<dbReference type="PROSITE" id="PS50172">
    <property type="entry name" value="BRCT"/>
    <property type="match status" value="3"/>
</dbReference>
<feature type="domain" description="BRCT" evidence="3">
    <location>
        <begin position="137"/>
        <end position="243"/>
    </location>
</feature>
<dbReference type="Gene3D" id="3.40.50.10190">
    <property type="entry name" value="BRCT domain"/>
    <property type="match status" value="4"/>
</dbReference>
<feature type="region of interest" description="Disordered" evidence="2">
    <location>
        <begin position="310"/>
        <end position="377"/>
    </location>
</feature>
<dbReference type="InterPro" id="IPR015422">
    <property type="entry name" value="PyrdxlP-dep_Trfase_small"/>
</dbReference>
<accession>A0A0K6FQN8</accession>
<dbReference type="Gene3D" id="3.10.490.10">
    <property type="entry name" value="Gamma-glutamyl cyclotransferase-like"/>
    <property type="match status" value="1"/>
</dbReference>
<keyword evidence="5" id="KW-1185">Reference proteome</keyword>
<dbReference type="Proteomes" id="UP000044841">
    <property type="component" value="Unassembled WGS sequence"/>
</dbReference>
<feature type="region of interest" description="Disordered" evidence="2">
    <location>
        <begin position="638"/>
        <end position="705"/>
    </location>
</feature>
<dbReference type="SUPFAM" id="SSF53383">
    <property type="entry name" value="PLP-dependent transferases"/>
    <property type="match status" value="1"/>
</dbReference>
<evidence type="ECO:0000259" key="3">
    <source>
        <dbReference type="PROSITE" id="PS50172"/>
    </source>
</evidence>
<sequence length="1475" mass="162943">MRKGHGSTKVPNVKLRPAKKKTIQTQDYDEDEPSYEPVRESLRNDASARPFAAMNICFSGVKDKQMLIAKARELGATCSSDFTDLTTHLVADAPGSAKHKCALELDIPVCTSDWIVQTHKRWLAGDDIDAEECVSEHLLPPLKGVVLCVIQLADINARDRLYKSSRRLGAVYRSTIGREVTHLLIGPDDPGRDDVSKFEYVDRINAIKRREQSEEPQTVVVWDVWLLKCAASHARVPEEEFTYSETGERPEPPADIEKILRRSSSKKPKKVYVTASNVGAATTAKSTKEVLEKAKVRRVGPKDAVWGSILSSRSQVEDTSGPEVTFSSPKPQLPGDDSATEDEDEIDKANDIPPKPSEPLRNPPNHGNQSGVGNSSMVSRLNSLRGSAFQLGAGVSDHPLAPSGRTTLVSNLEQKLGGARTEELPSTPSSTAKVFSGKRIAPIGEACGPMLYEALRAHGASVIETADPKGKKKAGDSEPNIPSDADFYIVRLASESAKQASTLDSYHKFRTDCWVEHCIFEDRLCLPEENVTYAPLKIDLPVSGAEFIKLHWTGLDNEQETAVKRLIKALGIASTETFAKRSNTHLLCPTHSGLKYDKALQWKVTVVGMEWLYDIAKEGRIPDADLVYAKQKLEQIGSKTDGTTTDGPTRLGITDPPILANTSSLFGPSNGLLPTQRKPTELAPPPALTSSGSGSTEIEGGNGLFGREHEEPVVSLAGALPVRNGNAAQNSQGDRERKREAQRNQLATSLDALLKKHQRDESTYSEQPRKRIRPVVRHKAPDGTAGNGTARTHSLTEQVSSMSLSTHDPHYVSPLEAIQAVNEETLQVHYQDPNQLAAKENLRRLLDGSSQVDPDIINIDTQTEPEESQVHIPVEPKRKRGGAGAIVPDNVGAVLLKRELNRDEKCVRGVIISGLRPEEVACLDIFEGDEYNRIETEVHPIVPLAPISSTLTQTLLSASSDLPAELPPALKVETYVWAAGTSRLEPVLWEYGTFVKEKLWKWAGSGADGNEYYEEVDRRRDMNGVIVVPSGGEGTLKPDYTFGHNMLQHFMFDQGYINLNHGSYGSLPRSVFDKCVELSKRTEGRPDSFHRREYQSELLDVRTRLAKLMNCSVDECVITNNTTHGIHTIINSFDWKEIDVVISFSTTYGAVSKICQYASDKLPHPQHISVLLAFPVSHRAIIEKFRQKLRDIPRRDGQTIVAIIDALASNPGVLFPWEEMINICREEGIYSLVDGAHAIGQIPLDLSRSNPDFFVSNCHKWLYSKRGSAVLYVAKRNQGIIRSAFPASHAYISLKSGKELDMAAQFDWTGTIDFVPFLSVKHALDFREAIGGEKSINDYCHKLAINGGAKLAEILNTTVMETEDNELTVNMVNVQLPLDAPAGVSPGELGRIFRLIIDRLLDEYNVFAAIYIHNNRWWTRCSAQIWNEESDFSYLGRAFLKICEEVQPILKGLPRSDTSALNEELVAMGLRAKEV</sequence>
<proteinExistence type="predicted"/>
<dbReference type="InterPro" id="IPR000192">
    <property type="entry name" value="Aminotrans_V_dom"/>
</dbReference>
<dbReference type="SMART" id="SM00292">
    <property type="entry name" value="BRCT"/>
    <property type="match status" value="3"/>
</dbReference>
<evidence type="ECO:0000256" key="2">
    <source>
        <dbReference type="SAM" id="MobiDB-lite"/>
    </source>
</evidence>
<keyword evidence="1" id="KW-0663">Pyridoxal phosphate</keyword>
<dbReference type="Pfam" id="PF00533">
    <property type="entry name" value="BRCT"/>
    <property type="match status" value="1"/>
</dbReference>
<feature type="domain" description="BRCT" evidence="3">
    <location>
        <begin position="46"/>
        <end position="118"/>
    </location>
</feature>
<feature type="compositionally biased region" description="Low complexity" evidence="2">
    <location>
        <begin position="689"/>
        <end position="699"/>
    </location>
</feature>
<dbReference type="InterPro" id="IPR036420">
    <property type="entry name" value="BRCT_dom_sf"/>
</dbReference>